<keyword evidence="1 3" id="KW-0807">Transducer</keyword>
<keyword evidence="7" id="KW-1185">Reference proteome</keyword>
<dbReference type="PANTHER" id="PTHR32089:SF112">
    <property type="entry name" value="LYSOZYME-LIKE PROTEIN-RELATED"/>
    <property type="match status" value="1"/>
</dbReference>
<evidence type="ECO:0000256" key="2">
    <source>
        <dbReference type="ARBA" id="ARBA00029447"/>
    </source>
</evidence>
<dbReference type="InterPro" id="IPR046342">
    <property type="entry name" value="CBS_dom_sf"/>
</dbReference>
<evidence type="ECO:0000313" key="6">
    <source>
        <dbReference type="EMBL" id="WEK53226.1"/>
    </source>
</evidence>
<sequence>MTSTSVLERAATNQDDNYAESTINPSSQSSKQPSTGNATPTRSTMSPSPNNKPIKVDQWLKHCPIVDESQSCDELVVLFRKNKDVDCAVVCNELRQPIGLLMRYRFFRVVGSLYGMSLFGHRSIGEIMDSTPLTADLDMELQHLIDQSLSRDEATFYDAVILTKHGKFAGIITVDDLLHASQLLQKEAVSSQVRTVRATEVLVEHIHGSVNKLVETTTDTQVCSDRIAEIADKGRADVGEMLKLFTMWSSIALKQEAAIDELTQRNAAANGIIRLIVQLAEQCNLLAVNATIEAARAGEHGRGFAVVADEIRHLSDQTKQSASQITKQLQSMSEAVGSVTSLVHEGKLGADQGFVQVKRTEDMFAQLWSASTMNHEAATRLKQASQEASDISSDIRNEFTKLVTQLQSNR</sequence>
<evidence type="ECO:0000313" key="7">
    <source>
        <dbReference type="Proteomes" id="UP001178662"/>
    </source>
</evidence>
<dbReference type="GO" id="GO:0007165">
    <property type="term" value="P:signal transduction"/>
    <property type="evidence" value="ECO:0007669"/>
    <property type="project" value="UniProtKB-KW"/>
</dbReference>
<dbReference type="GO" id="GO:0006935">
    <property type="term" value="P:chemotaxis"/>
    <property type="evidence" value="ECO:0007669"/>
    <property type="project" value="InterPro"/>
</dbReference>
<evidence type="ECO:0000259" key="5">
    <source>
        <dbReference type="PROSITE" id="PS50111"/>
    </source>
</evidence>
<dbReference type="PRINTS" id="PR00260">
    <property type="entry name" value="CHEMTRNSDUCR"/>
</dbReference>
<dbReference type="Proteomes" id="UP001178662">
    <property type="component" value="Chromosome"/>
</dbReference>
<comment type="similarity">
    <text evidence="2">Belongs to the methyl-accepting chemotaxis (MCP) protein family.</text>
</comment>
<protein>
    <submittedName>
        <fullName evidence="6">Methyl-accepting chemotaxis protein</fullName>
    </submittedName>
</protein>
<dbReference type="Pfam" id="PF00015">
    <property type="entry name" value="MCPsignal"/>
    <property type="match status" value="1"/>
</dbReference>
<dbReference type="InterPro" id="IPR000644">
    <property type="entry name" value="CBS_dom"/>
</dbReference>
<feature type="compositionally biased region" description="Polar residues" evidence="4">
    <location>
        <begin position="1"/>
        <end position="51"/>
    </location>
</feature>
<dbReference type="Gene3D" id="1.10.287.950">
    <property type="entry name" value="Methyl-accepting chemotaxis protein"/>
    <property type="match status" value="1"/>
</dbReference>
<dbReference type="PROSITE" id="PS50111">
    <property type="entry name" value="CHEMOTAXIS_TRANSDUC_2"/>
    <property type="match status" value="1"/>
</dbReference>
<proteinExistence type="inferred from homology"/>
<evidence type="ECO:0000256" key="4">
    <source>
        <dbReference type="SAM" id="MobiDB-lite"/>
    </source>
</evidence>
<dbReference type="Gene3D" id="3.10.580.10">
    <property type="entry name" value="CBS-domain"/>
    <property type="match status" value="1"/>
</dbReference>
<dbReference type="SUPFAM" id="SSF54631">
    <property type="entry name" value="CBS-domain pair"/>
    <property type="match status" value="1"/>
</dbReference>
<feature type="region of interest" description="Disordered" evidence="4">
    <location>
        <begin position="1"/>
        <end position="53"/>
    </location>
</feature>
<gene>
    <name evidence="6" type="ORF">P0Y55_11560</name>
</gene>
<dbReference type="Pfam" id="PF00571">
    <property type="entry name" value="CBS"/>
    <property type="match status" value="1"/>
</dbReference>
<dbReference type="InterPro" id="IPR004090">
    <property type="entry name" value="Chemotax_Me-accpt_rcpt"/>
</dbReference>
<dbReference type="AlphaFoldDB" id="A0AA95JAQ3"/>
<dbReference type="GO" id="GO:0016020">
    <property type="term" value="C:membrane"/>
    <property type="evidence" value="ECO:0007669"/>
    <property type="project" value="InterPro"/>
</dbReference>
<dbReference type="InterPro" id="IPR004089">
    <property type="entry name" value="MCPsignal_dom"/>
</dbReference>
<organism evidence="6 7">
    <name type="scientific">Candidatus Cohnella colombiensis</name>
    <dbReference type="NCBI Taxonomy" id="3121368"/>
    <lineage>
        <taxon>Bacteria</taxon>
        <taxon>Bacillati</taxon>
        <taxon>Bacillota</taxon>
        <taxon>Bacilli</taxon>
        <taxon>Bacillales</taxon>
        <taxon>Paenibacillaceae</taxon>
        <taxon>Cohnella</taxon>
    </lineage>
</organism>
<name>A0AA95JAQ3_9BACL</name>
<evidence type="ECO:0000256" key="1">
    <source>
        <dbReference type="ARBA" id="ARBA00023224"/>
    </source>
</evidence>
<dbReference type="EMBL" id="CP119317">
    <property type="protein sequence ID" value="WEK53226.1"/>
    <property type="molecule type" value="Genomic_DNA"/>
</dbReference>
<dbReference type="SMART" id="SM00283">
    <property type="entry name" value="MA"/>
    <property type="match status" value="1"/>
</dbReference>
<accession>A0AA95JAQ3</accession>
<dbReference type="PANTHER" id="PTHR32089">
    <property type="entry name" value="METHYL-ACCEPTING CHEMOTAXIS PROTEIN MCPB"/>
    <property type="match status" value="1"/>
</dbReference>
<reference evidence="6" key="1">
    <citation type="submission" date="2023-03" db="EMBL/GenBank/DDBJ databases">
        <title>Andean soil-derived lignocellulolytic bacterial consortium as a source of novel taxa and putative plastic-active enzymes.</title>
        <authorList>
            <person name="Diaz-Garcia L."/>
            <person name="Chuvochina M."/>
            <person name="Feuerriegel G."/>
            <person name="Bunk B."/>
            <person name="Sproer C."/>
            <person name="Streit W.R."/>
            <person name="Rodriguez L.M."/>
            <person name="Overmann J."/>
            <person name="Jimenez D.J."/>
        </authorList>
    </citation>
    <scope>NUCLEOTIDE SEQUENCE</scope>
    <source>
        <strain evidence="6">MAG 2441</strain>
    </source>
</reference>
<dbReference type="GO" id="GO:0004888">
    <property type="term" value="F:transmembrane signaling receptor activity"/>
    <property type="evidence" value="ECO:0007669"/>
    <property type="project" value="InterPro"/>
</dbReference>
<dbReference type="SUPFAM" id="SSF58104">
    <property type="entry name" value="Methyl-accepting chemotaxis protein (MCP) signaling domain"/>
    <property type="match status" value="1"/>
</dbReference>
<evidence type="ECO:0000256" key="3">
    <source>
        <dbReference type="PROSITE-ProRule" id="PRU00284"/>
    </source>
</evidence>
<feature type="domain" description="Methyl-accepting transducer" evidence="5">
    <location>
        <begin position="187"/>
        <end position="403"/>
    </location>
</feature>